<proteinExistence type="predicted"/>
<organism evidence="1 2">
    <name type="scientific">Neophaeococcomyces mojaviensis</name>
    <dbReference type="NCBI Taxonomy" id="3383035"/>
    <lineage>
        <taxon>Eukaryota</taxon>
        <taxon>Fungi</taxon>
        <taxon>Dikarya</taxon>
        <taxon>Ascomycota</taxon>
        <taxon>Pezizomycotina</taxon>
        <taxon>Eurotiomycetes</taxon>
        <taxon>Chaetothyriomycetidae</taxon>
        <taxon>Chaetothyriales</taxon>
        <taxon>Chaetothyriales incertae sedis</taxon>
        <taxon>Neophaeococcomyces</taxon>
    </lineage>
</organism>
<accession>A0ACC2ZRP1</accession>
<protein>
    <submittedName>
        <fullName evidence="1">Uncharacterized protein</fullName>
    </submittedName>
</protein>
<dbReference type="Proteomes" id="UP001172386">
    <property type="component" value="Unassembled WGS sequence"/>
</dbReference>
<gene>
    <name evidence="1" type="ORF">H2198_010460</name>
</gene>
<evidence type="ECO:0000313" key="2">
    <source>
        <dbReference type="Proteomes" id="UP001172386"/>
    </source>
</evidence>
<sequence>MSSSSTTEHPASTLLNHIPPNAEATIKVTITITNNDESTSTTTSTTTITTHKLSTDNEAMNLVAAPATGPETLAAAHTLLAMSRGDGPNTAAVTAAPAATPVSERERILRVLEERKKASKRGGRRGHKIGATEGLIAAEPTE</sequence>
<reference evidence="1" key="1">
    <citation type="submission" date="2022-10" db="EMBL/GenBank/DDBJ databases">
        <title>Culturing micro-colonial fungi from biological soil crusts in the Mojave desert and describing Neophaeococcomyces mojavensis, and introducing the new genera and species Taxawa tesnikishii.</title>
        <authorList>
            <person name="Kurbessoian T."/>
            <person name="Stajich J.E."/>
        </authorList>
    </citation>
    <scope>NUCLEOTIDE SEQUENCE</scope>
    <source>
        <strain evidence="1">JES_112</strain>
    </source>
</reference>
<name>A0ACC2ZRP1_9EURO</name>
<keyword evidence="2" id="KW-1185">Reference proteome</keyword>
<comment type="caution">
    <text evidence="1">The sequence shown here is derived from an EMBL/GenBank/DDBJ whole genome shotgun (WGS) entry which is preliminary data.</text>
</comment>
<evidence type="ECO:0000313" key="1">
    <source>
        <dbReference type="EMBL" id="KAJ9650222.1"/>
    </source>
</evidence>
<dbReference type="EMBL" id="JAPDRQ010000368">
    <property type="protein sequence ID" value="KAJ9650222.1"/>
    <property type="molecule type" value="Genomic_DNA"/>
</dbReference>